<keyword evidence="3" id="KW-1185">Reference proteome</keyword>
<accession>A0ABV3Y687</accession>
<sequence>MKQIRDRVAGLDIHRDTVVACARIGSPAGIEVIKESFPTTRAGLAKLASFLSEAGVTTVAMEATGIYWKPVYYALEG</sequence>
<name>A0ABV3Y687_9ACTN</name>
<feature type="domain" description="Transposase IS110-like N-terminal" evidence="1">
    <location>
        <begin position="9"/>
        <end position="76"/>
    </location>
</feature>
<evidence type="ECO:0000313" key="3">
    <source>
        <dbReference type="Proteomes" id="UP001560267"/>
    </source>
</evidence>
<feature type="non-terminal residue" evidence="2">
    <location>
        <position position="77"/>
    </location>
</feature>
<gene>
    <name evidence="2" type="ORF">AB6A68_14855</name>
</gene>
<evidence type="ECO:0000313" key="2">
    <source>
        <dbReference type="EMBL" id="MEX6431088.1"/>
    </source>
</evidence>
<dbReference type="Pfam" id="PF01548">
    <property type="entry name" value="DEDD_Tnp_IS110"/>
    <property type="match status" value="1"/>
</dbReference>
<evidence type="ECO:0000259" key="1">
    <source>
        <dbReference type="Pfam" id="PF01548"/>
    </source>
</evidence>
<dbReference type="RefSeq" id="WP_369085117.1">
    <property type="nucleotide sequence ID" value="NZ_JBFSHR010000265.1"/>
</dbReference>
<organism evidence="2 3">
    <name type="scientific">Ferrimicrobium acidiphilum</name>
    <dbReference type="NCBI Taxonomy" id="121039"/>
    <lineage>
        <taxon>Bacteria</taxon>
        <taxon>Bacillati</taxon>
        <taxon>Actinomycetota</taxon>
        <taxon>Acidimicrobiia</taxon>
        <taxon>Acidimicrobiales</taxon>
        <taxon>Acidimicrobiaceae</taxon>
        <taxon>Ferrimicrobium</taxon>
    </lineage>
</organism>
<dbReference type="InterPro" id="IPR002525">
    <property type="entry name" value="Transp_IS110-like_N"/>
</dbReference>
<reference evidence="2 3" key="1">
    <citation type="submission" date="2024-07" db="EMBL/GenBank/DDBJ databases">
        <title>Draft Genome Sequence of Ferrimicrobium acidiphilum Strain YE2023, Isolated from a Pulp of Bioleach Reactor.</title>
        <authorList>
            <person name="Elkina Y.A."/>
            <person name="Bulaeva A.G."/>
            <person name="Beletsky A.V."/>
            <person name="Mardanov A.V."/>
        </authorList>
    </citation>
    <scope>NUCLEOTIDE SEQUENCE [LARGE SCALE GENOMIC DNA]</scope>
    <source>
        <strain evidence="2 3">YE2023</strain>
    </source>
</reference>
<dbReference type="EMBL" id="JBFSHR010000265">
    <property type="protein sequence ID" value="MEX6431088.1"/>
    <property type="molecule type" value="Genomic_DNA"/>
</dbReference>
<comment type="caution">
    <text evidence="2">The sequence shown here is derived from an EMBL/GenBank/DDBJ whole genome shotgun (WGS) entry which is preliminary data.</text>
</comment>
<dbReference type="Proteomes" id="UP001560267">
    <property type="component" value="Unassembled WGS sequence"/>
</dbReference>
<protein>
    <submittedName>
        <fullName evidence="2">Transposase</fullName>
    </submittedName>
</protein>
<proteinExistence type="predicted"/>